<comment type="caution">
    <text evidence="3">The sequence shown here is derived from an EMBL/GenBank/DDBJ whole genome shotgun (WGS) entry which is preliminary data.</text>
</comment>
<reference evidence="3 4" key="1">
    <citation type="journal article" date="2022" name="bioRxiv">
        <title>Genomics of Preaxostyla Flagellates Illuminates Evolutionary Transitions and the Path Towards Mitochondrial Loss.</title>
        <authorList>
            <person name="Novak L.V.F."/>
            <person name="Treitli S.C."/>
            <person name="Pyrih J."/>
            <person name="Halakuc P."/>
            <person name="Pipaliya S.V."/>
            <person name="Vacek V."/>
            <person name="Brzon O."/>
            <person name="Soukal P."/>
            <person name="Eme L."/>
            <person name="Dacks J.B."/>
            <person name="Karnkowska A."/>
            <person name="Elias M."/>
            <person name="Hampl V."/>
        </authorList>
    </citation>
    <scope>NUCLEOTIDE SEQUENCE [LARGE SCALE GENOMIC DNA]</scope>
    <source>
        <strain evidence="3">NAU3</strain>
        <tissue evidence="3">Gut</tissue>
    </source>
</reference>
<feature type="region of interest" description="Disordered" evidence="1">
    <location>
        <begin position="2096"/>
        <end position="2127"/>
    </location>
</feature>
<evidence type="ECO:0000256" key="2">
    <source>
        <dbReference type="SAM" id="Phobius"/>
    </source>
</evidence>
<organism evidence="3 4">
    <name type="scientific">Blattamonas nauphoetae</name>
    <dbReference type="NCBI Taxonomy" id="2049346"/>
    <lineage>
        <taxon>Eukaryota</taxon>
        <taxon>Metamonada</taxon>
        <taxon>Preaxostyla</taxon>
        <taxon>Oxymonadida</taxon>
        <taxon>Blattamonas</taxon>
    </lineage>
</organism>
<keyword evidence="2" id="KW-0812">Transmembrane</keyword>
<feature type="compositionally biased region" description="Polar residues" evidence="1">
    <location>
        <begin position="2110"/>
        <end position="2127"/>
    </location>
</feature>
<feature type="compositionally biased region" description="Basic residues" evidence="1">
    <location>
        <begin position="3184"/>
        <end position="3206"/>
    </location>
</feature>
<evidence type="ECO:0000256" key="1">
    <source>
        <dbReference type="SAM" id="MobiDB-lite"/>
    </source>
</evidence>
<accession>A0ABQ9YEW8</accession>
<keyword evidence="4" id="KW-1185">Reference proteome</keyword>
<evidence type="ECO:0000313" key="3">
    <source>
        <dbReference type="EMBL" id="KAK2962326.1"/>
    </source>
</evidence>
<sequence>MNYATFKLNQYCLMWERRLVVVYSDPITHPCITSVPANSENNNYKIVLPNDFMPRIEFSIIKSIKHNFSGQTQSFYEQIHSIISYRFALANVLSGFRSMDASVSTQLRSTLEPEFNSMRTLFEEGVEIQTWNSPSMGSFVDSCLSCFLSLQTELRRLNRIQQDFNERVDQLRAGLICTFPTTPVSFEEFERLQRQTVEKQNSTLSRLRIEQNRIGKALQVNHNYPAALIIKEQRKLVDQAIKQTVLEGLTTLRDLLQSDQFVIDIPVLWRNGDAALLLGTDENTGIGEKNEALRYQISFEQFCSFIEQEQKGDLIGSTTQPTISILLKAITNLFDHLPTDLRDENIVDTITSIIKMHSNNIADLRTHMSETILLSPFWKNNDSLTIQSFISHHDNRVPFPMRTIPIPPTAFQLPDLTDSEESESNISVEHIATLTTLQNETMKGSSLRISQSVQTMSSVQHPVVETYNYKYHNPAYEHWADYMRFFSQFILSLTEFSQPKKFSWIVLNNSDLYRQVSLHFTKLFLPFKEYLFNGIRDSARDAFLALDTLHIHLEERQNKMIAETANVDTNSPCTIEEVQPFLDYRQELIILNSSMKEMSEYVKKIRERMKELEKFGIRDSLPVSQAVNDLELKWKDFQVDFGLWFTLTVQEIEQAVVHDLRRVMILINLNYDALKKNVMDVQTEIYDPTTDADVAEILSDYGTQTNALKAEMDKLEANRIKFNLSSNTDDLSVRDIEIRLEEIDKLWCIYDDIRYLYTDGMFSESWNAFLQHQKQDHPFDAHLSSLSHISDQVKTTPLYQEVHAQLSQITGVWPTLVALQTTPIDQPQWGLIFDRLPVLRSSSEARQGLEDGQISVGEVAALCQNISLDDLKEVLERCSSLHQMRLISEEIWNRWSSYSLPYIKLPVPRSKGKKNKKKQTLSQIKVDPTKCRELLGLCLVDLDTMIDLRTRGYSSNLKGRLNEVFAMLQKSRQILQAFISLNYIARILEEREYCVQSSGHHALPGSDTKIFTLSDDTSFLSVRDDTSFSVLFHLCEPHRRTTTLHSIEAMTDSGLNVIFPTFISSIQYLMSHPLTPLFPPHSALLTSLAPLIMFGMSDIFSIFMAYDATTQTLNIPSHIAGRLFPGVIHFSLTGPSIRQLIPKQLSEPHFTIDYQNIPSLTRFVNEPFSIEHTEQIVKSINRQYILSQIQTAYTSLSAYPSFFDWFVHIISLYLQTNTFPFKRQVLHLLISHWLTSEIEEIIKLKVASEEKPASPREKAHNTGVTPVHVDQKASAAAANLRMNFFIVNLASVILLLISLQRCTDKTLLELGIISILGYEQSQFHSQLTQLFVNSQGFNSVPGDDSIVSTPRSLNSSSDGESKRLTLFLTESRSIFIRIEQDVKSELDTLYPHDVLNPMDVSNSQIRENLRIFRKTCSDLISNLLVYCDLIYKIATMSIITHQEEQQDTSPSSNSGHFVASSLDSLLGLPSDSCTNLSPQSLSSIMLTTINPITFEPSVLLPETDLSLDHGDRPPSIPYGLEWIGCSASDHSFLPTPFTIQITSALRHAVYDGNSTSTVSSIVGVIIFHNEVQRTTALQTVTAFGYTLGYNFNPFNCSPITTAETVKRFIISNICDWRWIMFYSFNTLKPHVHLIVTDWLRTIKHARDNLRRSNLSNATIFLDDHEVTVSNPNAPWFVVCMCEDNTIPFSSLSLSPPSANEQISQFAHQHSFEPTSGEYVEPSGDILRPMFYPPLTFASALSSLLMSVGFLKASEISIRFEKLLLYVFKRVPMKGPDKLDDILKFIPSPSAMKVLTHNCAENLRHLMDLIVADPTNMMSTSLRESEEERMKNTLFLQYQAIHAPYYSYVEKLSTHQSSKTTIVPRAILSFSDWLEMKACAEEIPHWVLRLYLCSAHSLDAPEITPDMTLVGIEEKGQEKTITIVENAIKIYFPELFEQVSDVVIPNEIDMSSPENQQVLKQHSILTSMIRTFQLFHANSSIPSAPTPIPSRIIEQALEVRGLGHSSWFLQQTTKLYSLVNSNSVIVLKGPVGSAKQLLLNTISTVKQLETSIEPLILQLTPFRGDIEQLETGTNSLSSMTSFRTGIIRKLTEKQALNNHRRKARRLKLPNDKSSSTLQSRPDDQQTMTTNALNSFPPVWMVLTLTSPLNKGVLSAFRDSTGIVLNPVGNTFQVNFSEYDAMILPQNSRLFISVTKSIFSFHPSILNETSILSFSMPEQSMLRWKLSGLSKDLSELLPPDLIQASVLFFRVSFQRSIHFVSTFQANDPDMLVLPVVSQLNTSISLLKALIALHIKRITTEIDMEIMRLFIVYAIMWGIGGHFASSTCELKHFPEWFRMIRMEKHAGFGDTSGENSQLTRQLHVNEDLVLKIMRQFQVKEKISDQFGSSFEQFVRETFGYNVLYEKEGSIFDYFPDSSEKVMKYPSALNAVLSLIDCWDDIRQLTPDLASFTPLIVIALNASLLAYSRRNVIILNDDFICNYQMSYIVASLLNKPYRDSFPKKTSLFSHHSRSPHPNRIMIHAYSARTPLVLRSLPKSIRGDRTQSNEKDQDEQFNDILNFDAERQTIVYAYGRVRDEMTLMNTFENESDKDQSKNMFGPDPYLDTTLVSPYLEEVLHERENSCRFADRATAFPEDVLHAPPSVIVCDESIFKNPRIHQHYTVHASPLTFRSATMGDFWKIAKLIWKRWADEANLLNRAPPSLDSEKTFFLAFLAPASIFLHMLISSTSLNIYKPSGQTLIDLFISLSQFMVHGSPPHVSTALWTWETTRLYSQVQGTSKERHHIQEIIEEVFKLFLGHLDLEENLSQFYHSSDSLERIVQIGQLGFHRDKSLPIQLLPGTNVVARYWFNSYSSSTQILSLIDGNVQTAIHSLIQDHKRVSTTNTLKDKMLRLNSHLCMSPRTAQYFYHLLESLRTGSRPVIHFDLEGINATMQYTSACAILNVKHSLLKLPTNNREVVVFLNELAHCYASFAKHSALNTKFRQRGHLRTGGDLSNIEPSHTHRSVEYVLQISFSSVPKKLAPIFSFLFSLILDGTLPQIGENRNFTEIDYPTTPPSFRTHSEIVHFFVGRLMQIVRSTHSGMSKAKPKDLISVASSHIRYIFVVRQNQYNRAVLDLRALSSIASRQYSPQLDRESLSNISANILFPTLIAMPQTFFFLDAQFRNNIVSPRDMRSVHVFDQLQPSRKSSHHRHPSSTVVKKHKSPKTHIGHGPSVDSNDFEHYAENPHNFFYSVVICLADTWIILIDLEQKHDQQEQQACSINPWKLKVPSTFERQSFSVFIQFVDDFSQNLLTNDLHYRYRMNEMIEAKEHLTYYAQHMNYFKQLVRTTAQAKEGSTHDSIVDSYRKTFDTSLSSLRKQLNQVTGRMQNIDQQISTLRTDLSSEISDWVKIPIAEFDSILATLDSLTLFDMSRFVESIDTTTTLSSLSQIVCYIPQLSGLVPNASQDQLDQVLDTMLSLTPSQIDHQVATTVSIALELYLSNVDLPQFPKVPRVLFNWLKVITYQSITLDRFRTGTSERTFVDLNYNYTVLIHQKIRLSHTMQLITEMQNEIMSVLSTRTQETVEQRLLVAKQLGLKVDDILLALMNIDKTIADDMRALHVTHIELFANTFFRTSLLNLSPGLAGAGQKLFDTQLLPQMARKAKLPFIEKTDIQSSPLRFYDYRKDHQTPPNRYVLPSPSEVAEAHRLPTTFLPRFFISQYPECIGYADENIRYDPHLGYVHINSDPSKDKHSFDSKGTPNELHFLGHTRPLFKFFMSLMSARGYLRSAVLESSMAGRLDPTNSIFITNSISSALSSGTIPLIYDPTGIAIPRESDHVSVEAFSIFTAYGQGSERDVSHFVDLEHNAAFHHFVDALKGMKQRHESDPSKRVCVLLVNGCDSTVTPAIQHLLNEHLQATQPSLSPSEYVDIRIPAEESTDPRNLTFEDTIQVPFHSDIIVVASQDRSGTYDGYWMEWVKPIILLPTDDTFAPACMKSIHQTVVSLAQATLPADADEINFICMPDALTLVDRLGQFHSQKVRLFRQLPRLTDNSIFPMEELAQCRDHFGRNYQDNGNKLLSLNRNRHSSSQLQPSIITQTLISDPTQLMPQRAIQFHYIMKLFTQDLQHQSDASYKELQTVNTDLFQAIDSVTETLPRFLFSVKWQIQYIQDQRKTQDDGEQTAPEKLDLTKRVSTEVSLTNFINTNTLFHHVIKDINESYAEHLQNAIIDADTYVMVLLKIGLFIARGEKRGLSGRENVAFSLFVGVQSLSDSHPSVQGALTEAFDRLNITSTLNQLPQLPSNIPPNPLFGGLSDTQWQYFFVLASFCPAFRPYILSIDPTCHYSFIQFDRVNIDVKQKREAPKLLPNVNDDDTIRYLHNVEEAYTLNQSGIVSHETRPSNVYFPTRTPIDLNLSLTGPQQNDHHPIFSSFSDESINDLRGGSSHDQSIHIGHKMMSPDPIIFQSEALFDPVPMIQHTEPSSVVHQQWIEWLNGDNVIMTPPPSFGGASLNLYQRLLLVLVTRPEQFRSAAMHVVAAEPTISEETVFRFSTLPSVQLSKTINATTATFVDSPALYSSKSTLHSFVTLLERNHAGQLARFAFVIKPALLYPFVTDYNGIIQDIKNLAQLLGRQVTVVDLGYVLRLVEKGLDEKPSLDQNEERIATLWRTVWDHVESLLDDLIQTSSWLVFKRFRIVHPFFLANLSQWIETHLKHTTSNRSGALSIVWLMLPPVQTKQFNQNLQHFSRINEIFIDSLVLRAPFSFQSLLLDTTHTMSEKVNDQFIASLLNYYSHLLKLGSQQAKNFIYVVFVFCCLAAVYTTYNLSVTNRHFVMHQSHVHTLHNLINIFTAPLLTPRRFEFRKHSDFIERWDQAQLLNTIQCRTLPMSIYVDATNQPTFSEILFQTLNIQTILNPVSPSLYPLIVMPTADRAFQTFVQYLNTVHTPTIYIDPSRNYQTGDAEKEIVDSSLISHILVIH</sequence>
<proteinExistence type="predicted"/>
<keyword evidence="2" id="KW-1133">Transmembrane helix</keyword>
<keyword evidence="2" id="KW-0472">Membrane</keyword>
<feature type="transmembrane region" description="Helical" evidence="2">
    <location>
        <begin position="4781"/>
        <end position="4800"/>
    </location>
</feature>
<dbReference type="EMBL" id="JARBJD010000011">
    <property type="protein sequence ID" value="KAK2962326.1"/>
    <property type="molecule type" value="Genomic_DNA"/>
</dbReference>
<evidence type="ECO:0000313" key="4">
    <source>
        <dbReference type="Proteomes" id="UP001281761"/>
    </source>
</evidence>
<dbReference type="Proteomes" id="UP001281761">
    <property type="component" value="Unassembled WGS sequence"/>
</dbReference>
<feature type="compositionally biased region" description="Basic residues" evidence="1">
    <location>
        <begin position="2097"/>
        <end position="2106"/>
    </location>
</feature>
<protein>
    <recommendedName>
        <fullName evidence="5">Dynein heavy chain</fullName>
    </recommendedName>
</protein>
<evidence type="ECO:0008006" key="5">
    <source>
        <dbReference type="Google" id="ProtNLM"/>
    </source>
</evidence>
<name>A0ABQ9YEW8_9EUKA</name>
<feature type="region of interest" description="Disordered" evidence="1">
    <location>
        <begin position="3179"/>
        <end position="3211"/>
    </location>
</feature>
<gene>
    <name evidence="3" type="ORF">BLNAU_2569</name>
</gene>